<dbReference type="EMBL" id="CAWYQH010000130">
    <property type="protein sequence ID" value="CAK8692218.1"/>
    <property type="molecule type" value="Genomic_DNA"/>
</dbReference>
<gene>
    <name evidence="1" type="ORF">CVLEPA_LOCUS24949</name>
</gene>
<accession>A0ABP0GLF6</accession>
<evidence type="ECO:0000313" key="2">
    <source>
        <dbReference type="Proteomes" id="UP001642483"/>
    </source>
</evidence>
<reference evidence="1 2" key="1">
    <citation type="submission" date="2024-02" db="EMBL/GenBank/DDBJ databases">
        <authorList>
            <person name="Daric V."/>
            <person name="Darras S."/>
        </authorList>
    </citation>
    <scope>NUCLEOTIDE SEQUENCE [LARGE SCALE GENOMIC DNA]</scope>
</reference>
<dbReference type="InterPro" id="IPR036691">
    <property type="entry name" value="Endo/exonu/phosph_ase_sf"/>
</dbReference>
<sequence length="141" mass="15749">MDSLRMSTVHIEAKLKRQRPFCIQVYTSNSTSQYLGFVDKVVAALQREATSESTLLLGDFNAHVGTDERTWKLGCDVRPPKAGKAAGCDEIQSELAINPGGILWLTRVCQVSFQFLRQFSFQFSPMAMNLAWPMDEGALTE</sequence>
<name>A0ABP0GLF6_CLALP</name>
<keyword evidence="2" id="KW-1185">Reference proteome</keyword>
<dbReference type="Proteomes" id="UP001642483">
    <property type="component" value="Unassembled WGS sequence"/>
</dbReference>
<evidence type="ECO:0000313" key="1">
    <source>
        <dbReference type="EMBL" id="CAK8692218.1"/>
    </source>
</evidence>
<protein>
    <recommendedName>
        <fullName evidence="3">Endonuclease/exonuclease/phosphatase domain-containing protein</fullName>
    </recommendedName>
</protein>
<dbReference type="Gene3D" id="3.60.10.10">
    <property type="entry name" value="Endonuclease/exonuclease/phosphatase"/>
    <property type="match status" value="1"/>
</dbReference>
<comment type="caution">
    <text evidence="1">The sequence shown here is derived from an EMBL/GenBank/DDBJ whole genome shotgun (WGS) entry which is preliminary data.</text>
</comment>
<proteinExistence type="predicted"/>
<organism evidence="1 2">
    <name type="scientific">Clavelina lepadiformis</name>
    <name type="common">Light-bulb sea squirt</name>
    <name type="synonym">Ascidia lepadiformis</name>
    <dbReference type="NCBI Taxonomy" id="159417"/>
    <lineage>
        <taxon>Eukaryota</taxon>
        <taxon>Metazoa</taxon>
        <taxon>Chordata</taxon>
        <taxon>Tunicata</taxon>
        <taxon>Ascidiacea</taxon>
        <taxon>Aplousobranchia</taxon>
        <taxon>Clavelinidae</taxon>
        <taxon>Clavelina</taxon>
    </lineage>
</organism>
<evidence type="ECO:0008006" key="3">
    <source>
        <dbReference type="Google" id="ProtNLM"/>
    </source>
</evidence>